<keyword evidence="2" id="KW-1185">Reference proteome</keyword>
<sequence>MAMQWFFSLPSRTNHTFSDLATLFISQFAVNKAKKLKKLGILVSNQIECLGTLFGFAGEQMEIHGMVEIETTFGTRLNAKTISITFTVVNAWASYNMILG</sequence>
<dbReference type="EMBL" id="QJKJ01004178">
    <property type="protein sequence ID" value="RDX95246.1"/>
    <property type="molecule type" value="Genomic_DNA"/>
</dbReference>
<accession>A0A371GXS1</accession>
<protein>
    <submittedName>
        <fullName evidence="1">Uncharacterized protein</fullName>
    </submittedName>
</protein>
<proteinExistence type="predicted"/>
<dbReference type="AlphaFoldDB" id="A0A371GXS1"/>
<dbReference type="Proteomes" id="UP000257109">
    <property type="component" value="Unassembled WGS sequence"/>
</dbReference>
<evidence type="ECO:0000313" key="2">
    <source>
        <dbReference type="Proteomes" id="UP000257109"/>
    </source>
</evidence>
<reference evidence="1" key="1">
    <citation type="submission" date="2018-05" db="EMBL/GenBank/DDBJ databases">
        <title>Draft genome of Mucuna pruriens seed.</title>
        <authorList>
            <person name="Nnadi N.E."/>
            <person name="Vos R."/>
            <person name="Hasami M.H."/>
            <person name="Devisetty U.K."/>
            <person name="Aguiy J.C."/>
        </authorList>
    </citation>
    <scope>NUCLEOTIDE SEQUENCE [LARGE SCALE GENOMIC DNA]</scope>
    <source>
        <strain evidence="1">JCA_2017</strain>
    </source>
</reference>
<gene>
    <name evidence="1" type="ORF">CR513_22255</name>
</gene>
<evidence type="ECO:0000313" key="1">
    <source>
        <dbReference type="EMBL" id="RDX95246.1"/>
    </source>
</evidence>
<organism evidence="1 2">
    <name type="scientific">Mucuna pruriens</name>
    <name type="common">Velvet bean</name>
    <name type="synonym">Dolichos pruriens</name>
    <dbReference type="NCBI Taxonomy" id="157652"/>
    <lineage>
        <taxon>Eukaryota</taxon>
        <taxon>Viridiplantae</taxon>
        <taxon>Streptophyta</taxon>
        <taxon>Embryophyta</taxon>
        <taxon>Tracheophyta</taxon>
        <taxon>Spermatophyta</taxon>
        <taxon>Magnoliopsida</taxon>
        <taxon>eudicotyledons</taxon>
        <taxon>Gunneridae</taxon>
        <taxon>Pentapetalae</taxon>
        <taxon>rosids</taxon>
        <taxon>fabids</taxon>
        <taxon>Fabales</taxon>
        <taxon>Fabaceae</taxon>
        <taxon>Papilionoideae</taxon>
        <taxon>50 kb inversion clade</taxon>
        <taxon>NPAAA clade</taxon>
        <taxon>indigoferoid/millettioid clade</taxon>
        <taxon>Phaseoleae</taxon>
        <taxon>Mucuna</taxon>
    </lineage>
</organism>
<comment type="caution">
    <text evidence="1">The sequence shown here is derived from an EMBL/GenBank/DDBJ whole genome shotgun (WGS) entry which is preliminary data.</text>
</comment>
<dbReference type="OrthoDB" id="913711at2759"/>
<feature type="non-terminal residue" evidence="1">
    <location>
        <position position="1"/>
    </location>
</feature>
<name>A0A371GXS1_MUCPR</name>